<dbReference type="AlphaFoldDB" id="A0A9P4MFQ2"/>
<dbReference type="OrthoDB" id="4151615at2759"/>
<organism evidence="1 2">
    <name type="scientific">Rhizodiscina lignyota</name>
    <dbReference type="NCBI Taxonomy" id="1504668"/>
    <lineage>
        <taxon>Eukaryota</taxon>
        <taxon>Fungi</taxon>
        <taxon>Dikarya</taxon>
        <taxon>Ascomycota</taxon>
        <taxon>Pezizomycotina</taxon>
        <taxon>Dothideomycetes</taxon>
        <taxon>Pleosporomycetidae</taxon>
        <taxon>Aulographales</taxon>
        <taxon>Rhizodiscinaceae</taxon>
        <taxon>Rhizodiscina</taxon>
    </lineage>
</organism>
<sequence>MEENGIPTDDEVKNEVNKIRQDQQDIGRAKIVTILRDQFNWRISETRLKKLVPSVNQMKTSTTQAELGIPEDAVKAQKRYRDKSTRTFRIYGRGEYNYGVSLNSDVAIQMDIAYGRLAKAGRPKSEEEKRSLASAWPLQLIWDYYVATAKKAGVSKEDVGLQLEAEYGVPWTYMPTPKPEWTGPQAEAMKAKFKEASLQVKRQLMKNPEARRYIPTNANGDIVWDEEKNGQFAVLVVKIDKGDGLREFGEV</sequence>
<proteinExistence type="predicted"/>
<evidence type="ECO:0000313" key="2">
    <source>
        <dbReference type="Proteomes" id="UP000799772"/>
    </source>
</evidence>
<accession>A0A9P4MFQ2</accession>
<protein>
    <submittedName>
        <fullName evidence="1">Uncharacterized protein</fullName>
    </submittedName>
</protein>
<dbReference type="EMBL" id="ML978121">
    <property type="protein sequence ID" value="KAF2103749.1"/>
    <property type="molecule type" value="Genomic_DNA"/>
</dbReference>
<evidence type="ECO:0000313" key="1">
    <source>
        <dbReference type="EMBL" id="KAF2103749.1"/>
    </source>
</evidence>
<name>A0A9P4MFQ2_9PEZI</name>
<dbReference type="Proteomes" id="UP000799772">
    <property type="component" value="Unassembled WGS sequence"/>
</dbReference>
<comment type="caution">
    <text evidence="1">The sequence shown here is derived from an EMBL/GenBank/DDBJ whole genome shotgun (WGS) entry which is preliminary data.</text>
</comment>
<gene>
    <name evidence="1" type="ORF">NA57DRAFT_50618</name>
</gene>
<reference evidence="1" key="1">
    <citation type="journal article" date="2020" name="Stud. Mycol.">
        <title>101 Dothideomycetes genomes: a test case for predicting lifestyles and emergence of pathogens.</title>
        <authorList>
            <person name="Haridas S."/>
            <person name="Albert R."/>
            <person name="Binder M."/>
            <person name="Bloem J."/>
            <person name="Labutti K."/>
            <person name="Salamov A."/>
            <person name="Andreopoulos B."/>
            <person name="Baker S."/>
            <person name="Barry K."/>
            <person name="Bills G."/>
            <person name="Bluhm B."/>
            <person name="Cannon C."/>
            <person name="Castanera R."/>
            <person name="Culley D."/>
            <person name="Daum C."/>
            <person name="Ezra D."/>
            <person name="Gonzalez J."/>
            <person name="Henrissat B."/>
            <person name="Kuo A."/>
            <person name="Liang C."/>
            <person name="Lipzen A."/>
            <person name="Lutzoni F."/>
            <person name="Magnuson J."/>
            <person name="Mondo S."/>
            <person name="Nolan M."/>
            <person name="Ohm R."/>
            <person name="Pangilinan J."/>
            <person name="Park H.-J."/>
            <person name="Ramirez L."/>
            <person name="Alfaro M."/>
            <person name="Sun H."/>
            <person name="Tritt A."/>
            <person name="Yoshinaga Y."/>
            <person name="Zwiers L.-H."/>
            <person name="Turgeon B."/>
            <person name="Goodwin S."/>
            <person name="Spatafora J."/>
            <person name="Crous P."/>
            <person name="Grigoriev I."/>
        </authorList>
    </citation>
    <scope>NUCLEOTIDE SEQUENCE</scope>
    <source>
        <strain evidence="1">CBS 133067</strain>
    </source>
</reference>
<keyword evidence="2" id="KW-1185">Reference proteome</keyword>